<evidence type="ECO:0000313" key="3">
    <source>
        <dbReference type="EMBL" id="MDS1271256.1"/>
    </source>
</evidence>
<keyword evidence="4" id="KW-1185">Reference proteome</keyword>
<comment type="caution">
    <text evidence="3">The sequence shown here is derived from an EMBL/GenBank/DDBJ whole genome shotgun (WGS) entry which is preliminary data.</text>
</comment>
<dbReference type="EMBL" id="JAVLVT010000005">
    <property type="protein sequence ID" value="MDS1271256.1"/>
    <property type="molecule type" value="Genomic_DNA"/>
</dbReference>
<evidence type="ECO:0000256" key="2">
    <source>
        <dbReference type="SAM" id="Phobius"/>
    </source>
</evidence>
<accession>A0ABU2H7G4</accession>
<gene>
    <name evidence="3" type="ORF">RIF23_13215</name>
</gene>
<feature type="region of interest" description="Disordered" evidence="1">
    <location>
        <begin position="1"/>
        <end position="41"/>
    </location>
</feature>
<organism evidence="3 4">
    <name type="scientific">Lipingzhangella rawalii</name>
    <dbReference type="NCBI Taxonomy" id="2055835"/>
    <lineage>
        <taxon>Bacteria</taxon>
        <taxon>Bacillati</taxon>
        <taxon>Actinomycetota</taxon>
        <taxon>Actinomycetes</taxon>
        <taxon>Streptosporangiales</taxon>
        <taxon>Nocardiopsidaceae</taxon>
        <taxon>Lipingzhangella</taxon>
    </lineage>
</organism>
<sequence length="237" mass="25276">MAQPPGGPPPGAPGTSGGAGEQPPGGGYGSTPHVGETRSHWRTPSGITSIILAVVAVLLLVTAALTYMWARPDPVVHERAVDCAALEVEALDELVPDAERTGDEPTAQDGYDELNCEWESRADAGGIQGYATILLRRHDSSFGWDSGDDLAAEDLEQEADNHDANPTDGIGARAYTYYDSEHQTGCVATRTDNVFLRTCYDSAEDFFDLESVSEEEAIAGGTELATAFVEHIESQEY</sequence>
<feature type="compositionally biased region" description="Pro residues" evidence="1">
    <location>
        <begin position="1"/>
        <end position="12"/>
    </location>
</feature>
<dbReference type="RefSeq" id="WP_310912786.1">
    <property type="nucleotide sequence ID" value="NZ_JAVLVT010000005.1"/>
</dbReference>
<reference evidence="4" key="1">
    <citation type="submission" date="2023-07" db="EMBL/GenBank/DDBJ databases">
        <title>Novel species in the genus Lipingzhangella isolated from Sambhar Salt Lake.</title>
        <authorList>
            <person name="Jiya N."/>
            <person name="Kajale S."/>
            <person name="Sharma A."/>
        </authorList>
    </citation>
    <scope>NUCLEOTIDE SEQUENCE [LARGE SCALE GENOMIC DNA]</scope>
    <source>
        <strain evidence="4">LS1_29</strain>
    </source>
</reference>
<proteinExistence type="predicted"/>
<evidence type="ECO:0008006" key="5">
    <source>
        <dbReference type="Google" id="ProtNLM"/>
    </source>
</evidence>
<dbReference type="Proteomes" id="UP001250214">
    <property type="component" value="Unassembled WGS sequence"/>
</dbReference>
<feature type="compositionally biased region" description="Gly residues" evidence="1">
    <location>
        <begin position="14"/>
        <end position="29"/>
    </location>
</feature>
<keyword evidence="2" id="KW-0472">Membrane</keyword>
<name>A0ABU2H7G4_9ACTN</name>
<keyword evidence="2" id="KW-0812">Transmembrane</keyword>
<keyword evidence="2" id="KW-1133">Transmembrane helix</keyword>
<protein>
    <recommendedName>
        <fullName evidence="5">DUF3558 domain-containing protein</fullName>
    </recommendedName>
</protein>
<evidence type="ECO:0000256" key="1">
    <source>
        <dbReference type="SAM" id="MobiDB-lite"/>
    </source>
</evidence>
<feature type="transmembrane region" description="Helical" evidence="2">
    <location>
        <begin position="47"/>
        <end position="70"/>
    </location>
</feature>
<evidence type="ECO:0000313" key="4">
    <source>
        <dbReference type="Proteomes" id="UP001250214"/>
    </source>
</evidence>